<name>A0A929PW99_9SPHI</name>
<evidence type="ECO:0000256" key="1">
    <source>
        <dbReference type="SAM" id="MobiDB-lite"/>
    </source>
</evidence>
<evidence type="ECO:0000256" key="2">
    <source>
        <dbReference type="SAM" id="SignalP"/>
    </source>
</evidence>
<dbReference type="EMBL" id="JADFFL010000001">
    <property type="protein sequence ID" value="MBE9660952.1"/>
    <property type="molecule type" value="Genomic_DNA"/>
</dbReference>
<dbReference type="AlphaFoldDB" id="A0A929PW99"/>
<dbReference type="PROSITE" id="PS51257">
    <property type="entry name" value="PROKAR_LIPOPROTEIN"/>
    <property type="match status" value="1"/>
</dbReference>
<feature type="compositionally biased region" description="Low complexity" evidence="1">
    <location>
        <begin position="23"/>
        <end position="32"/>
    </location>
</feature>
<gene>
    <name evidence="3" type="ORF">IRJ16_03575</name>
</gene>
<evidence type="ECO:0000313" key="4">
    <source>
        <dbReference type="Proteomes" id="UP000622475"/>
    </source>
</evidence>
<comment type="caution">
    <text evidence="3">The sequence shown here is derived from an EMBL/GenBank/DDBJ whole genome shotgun (WGS) entry which is preliminary data.</text>
</comment>
<feature type="chain" id="PRO_5037088922" description="Entericidin" evidence="2">
    <location>
        <begin position="20"/>
        <end position="69"/>
    </location>
</feature>
<sequence>MKNAFKFGFLALFVTLTVAACSGSGSSDTTDSLKADSAATTDSLKSDSAATTDSLKSDSADKADTAKKM</sequence>
<organism evidence="3 4">
    <name type="scientific">Mucilaginibacter myungsuensis</name>
    <dbReference type="NCBI Taxonomy" id="649104"/>
    <lineage>
        <taxon>Bacteria</taxon>
        <taxon>Pseudomonadati</taxon>
        <taxon>Bacteroidota</taxon>
        <taxon>Sphingobacteriia</taxon>
        <taxon>Sphingobacteriales</taxon>
        <taxon>Sphingobacteriaceae</taxon>
        <taxon>Mucilaginibacter</taxon>
    </lineage>
</organism>
<dbReference type="RefSeq" id="WP_194110137.1">
    <property type="nucleotide sequence ID" value="NZ_JADFFL010000001.1"/>
</dbReference>
<feature type="compositionally biased region" description="Basic and acidic residues" evidence="1">
    <location>
        <begin position="55"/>
        <end position="69"/>
    </location>
</feature>
<proteinExistence type="predicted"/>
<keyword evidence="2" id="KW-0732">Signal</keyword>
<reference evidence="3" key="1">
    <citation type="submission" date="2020-10" db="EMBL/GenBank/DDBJ databases">
        <title>Mucilaginibacter mali sp. nov., isolated from rhizosphere soil of apple orchard.</title>
        <authorList>
            <person name="Lee J.-S."/>
            <person name="Kim H.S."/>
            <person name="Kim J.-S."/>
        </authorList>
    </citation>
    <scope>NUCLEOTIDE SEQUENCE</scope>
    <source>
        <strain evidence="3">KCTC 22746</strain>
    </source>
</reference>
<protein>
    <recommendedName>
        <fullName evidence="5">Entericidin</fullName>
    </recommendedName>
</protein>
<evidence type="ECO:0000313" key="3">
    <source>
        <dbReference type="EMBL" id="MBE9660952.1"/>
    </source>
</evidence>
<feature type="signal peptide" evidence="2">
    <location>
        <begin position="1"/>
        <end position="19"/>
    </location>
</feature>
<keyword evidence="4" id="KW-1185">Reference proteome</keyword>
<accession>A0A929PW99</accession>
<evidence type="ECO:0008006" key="5">
    <source>
        <dbReference type="Google" id="ProtNLM"/>
    </source>
</evidence>
<feature type="region of interest" description="Disordered" evidence="1">
    <location>
        <begin position="23"/>
        <end position="69"/>
    </location>
</feature>
<dbReference type="Proteomes" id="UP000622475">
    <property type="component" value="Unassembled WGS sequence"/>
</dbReference>